<evidence type="ECO:0008006" key="4">
    <source>
        <dbReference type="Google" id="ProtNLM"/>
    </source>
</evidence>
<dbReference type="PANTHER" id="PTHR36302">
    <property type="entry name" value="BLR7088 PROTEIN"/>
    <property type="match status" value="1"/>
</dbReference>
<dbReference type="SUPFAM" id="SSF110087">
    <property type="entry name" value="DR1885-like metal-binding protein"/>
    <property type="match status" value="1"/>
</dbReference>
<dbReference type="Gene3D" id="2.60.40.1890">
    <property type="entry name" value="PCu(A)C copper chaperone"/>
    <property type="match status" value="1"/>
</dbReference>
<evidence type="ECO:0000313" key="2">
    <source>
        <dbReference type="EMBL" id="CDQ45562.1"/>
    </source>
</evidence>
<dbReference type="AlphaFoldDB" id="A0AAV2WMX7"/>
<reference evidence="2" key="1">
    <citation type="submission" date="2014-05" db="EMBL/GenBank/DDBJ databases">
        <authorList>
            <person name="Urmite Genomes"/>
        </authorList>
    </citation>
    <scope>NUCLEOTIDE SEQUENCE</scope>
    <source>
        <strain evidence="2">DSM 44074</strain>
    </source>
</reference>
<dbReference type="Pfam" id="PF04314">
    <property type="entry name" value="PCuAC"/>
    <property type="match status" value="1"/>
</dbReference>
<evidence type="ECO:0000256" key="1">
    <source>
        <dbReference type="SAM" id="SignalP"/>
    </source>
</evidence>
<proteinExistence type="predicted"/>
<reference evidence="2" key="2">
    <citation type="submission" date="2015-09" db="EMBL/GenBank/DDBJ databases">
        <title>Draft genome sequence of Mycobacterium neoaurum DSM 44074.</title>
        <authorList>
            <person name="Croce O."/>
            <person name="Robert C."/>
            <person name="Raoult D."/>
            <person name="Drancourt M."/>
        </authorList>
    </citation>
    <scope>NUCLEOTIDE SEQUENCE</scope>
    <source>
        <strain evidence="2">DSM 44074</strain>
    </source>
</reference>
<dbReference type="InterPro" id="IPR058248">
    <property type="entry name" value="Lxx211020-like"/>
</dbReference>
<name>A0AAV2WMX7_MYCNE</name>
<organism evidence="2 3">
    <name type="scientific">Mycolicibacterium neoaurum</name>
    <name type="common">Mycobacterium neoaurum</name>
    <dbReference type="NCBI Taxonomy" id="1795"/>
    <lineage>
        <taxon>Bacteria</taxon>
        <taxon>Bacillati</taxon>
        <taxon>Actinomycetota</taxon>
        <taxon>Actinomycetes</taxon>
        <taxon>Mycobacteriales</taxon>
        <taxon>Mycobacteriaceae</taxon>
        <taxon>Mycolicibacterium</taxon>
    </lineage>
</organism>
<dbReference type="Proteomes" id="UP000028864">
    <property type="component" value="Unassembled WGS sequence"/>
</dbReference>
<protein>
    <recommendedName>
        <fullName evidence="4">Copper chaperone PCu(A)C</fullName>
    </recommendedName>
</protein>
<accession>A0AAV2WMX7</accession>
<dbReference type="InterPro" id="IPR036182">
    <property type="entry name" value="PCuAC_sf"/>
</dbReference>
<sequence>MRKVLILAVALLLAACGAPAAQDSPMAERVTVTDQWAAGTDGGMAALFGTLSNTGSSEVRITSGTSPAAGMVELHEVTGAAGSKTMRPKAGGFVITPGGSHELTPGGDHVMLMDLTGPLSPGSDVTVTLKFEDGSTLPVTAQVRDFAGANEQYQPGHGSHG</sequence>
<evidence type="ECO:0000313" key="3">
    <source>
        <dbReference type="Proteomes" id="UP000028864"/>
    </source>
</evidence>
<dbReference type="PROSITE" id="PS51257">
    <property type="entry name" value="PROKAR_LIPOPROTEIN"/>
    <property type="match status" value="1"/>
</dbReference>
<dbReference type="RefSeq" id="WP_030133478.1">
    <property type="nucleotide sequence ID" value="NZ_LK021339.1"/>
</dbReference>
<dbReference type="InterPro" id="IPR007410">
    <property type="entry name" value="LpqE-like"/>
</dbReference>
<dbReference type="EMBL" id="LK021339">
    <property type="protein sequence ID" value="CDQ45562.1"/>
    <property type="molecule type" value="Genomic_DNA"/>
</dbReference>
<feature type="signal peptide" evidence="1">
    <location>
        <begin position="1"/>
        <end position="20"/>
    </location>
</feature>
<gene>
    <name evidence="2" type="ORF">BN1047_03460</name>
</gene>
<dbReference type="PANTHER" id="PTHR36302:SF1">
    <property type="entry name" value="COPPER CHAPERONE PCU(A)C"/>
    <property type="match status" value="1"/>
</dbReference>
<keyword evidence="1" id="KW-0732">Signal</keyword>
<feature type="chain" id="PRO_5043573341" description="Copper chaperone PCu(A)C" evidence="1">
    <location>
        <begin position="21"/>
        <end position="161"/>
    </location>
</feature>